<comment type="caution">
    <text evidence="3">The sequence shown here is derived from an EMBL/GenBank/DDBJ whole genome shotgun (WGS) entry which is preliminary data.</text>
</comment>
<keyword evidence="4" id="KW-1185">Reference proteome</keyword>
<keyword evidence="3" id="KW-0418">Kinase</keyword>
<reference evidence="3" key="1">
    <citation type="journal article" date="2017" name="Mycologia">
        <title>Fusarium algeriense, sp. nov., a novel toxigenic crown rot pathogen of durum wheat from Algeria is nested in the Fusarium burgessii species complex.</title>
        <authorList>
            <person name="Laraba I."/>
            <person name="Keddad A."/>
            <person name="Boureghda H."/>
            <person name="Abdallah N."/>
            <person name="Vaughan M.M."/>
            <person name="Proctor R.H."/>
            <person name="Busman M."/>
            <person name="O'Donnell K."/>
        </authorList>
    </citation>
    <scope>NUCLEOTIDE SEQUENCE</scope>
    <source>
        <strain evidence="3">NRRL 25174</strain>
    </source>
</reference>
<keyword evidence="3" id="KW-0808">Transferase</keyword>
<feature type="region of interest" description="Disordered" evidence="1">
    <location>
        <begin position="568"/>
        <end position="612"/>
    </location>
</feature>
<feature type="compositionally biased region" description="Acidic residues" evidence="1">
    <location>
        <begin position="602"/>
        <end position="612"/>
    </location>
</feature>
<dbReference type="PANTHER" id="PTHR24359">
    <property type="entry name" value="SERINE/THREONINE-PROTEIN KINASE SBK1"/>
    <property type="match status" value="1"/>
</dbReference>
<evidence type="ECO:0000259" key="2">
    <source>
        <dbReference type="PROSITE" id="PS50011"/>
    </source>
</evidence>
<dbReference type="PROSITE" id="PS50011">
    <property type="entry name" value="PROTEIN_KINASE_DOM"/>
    <property type="match status" value="1"/>
</dbReference>
<dbReference type="GO" id="GO:0005524">
    <property type="term" value="F:ATP binding"/>
    <property type="evidence" value="ECO:0007669"/>
    <property type="project" value="InterPro"/>
</dbReference>
<dbReference type="Proteomes" id="UP000730481">
    <property type="component" value="Unassembled WGS sequence"/>
</dbReference>
<dbReference type="OrthoDB" id="3548654at2759"/>
<evidence type="ECO:0000313" key="3">
    <source>
        <dbReference type="EMBL" id="KAF4342407.1"/>
    </source>
</evidence>
<protein>
    <submittedName>
        <fullName evidence="3">CMGC kinase</fullName>
    </submittedName>
</protein>
<evidence type="ECO:0000256" key="1">
    <source>
        <dbReference type="SAM" id="MobiDB-lite"/>
    </source>
</evidence>
<dbReference type="Gene3D" id="1.10.510.10">
    <property type="entry name" value="Transferase(Phosphotransferase) domain 1"/>
    <property type="match status" value="1"/>
</dbReference>
<reference evidence="3" key="2">
    <citation type="submission" date="2020-02" db="EMBL/GenBank/DDBJ databases">
        <title>Identification and distribution of gene clusters putatively required for synthesis of sphingolipid metabolism inhibitors in phylogenetically diverse species of the filamentous fungus Fusarium.</title>
        <authorList>
            <person name="Kim H.-S."/>
            <person name="Busman M."/>
            <person name="Brown D.W."/>
            <person name="Divon H."/>
            <person name="Uhlig S."/>
            <person name="Proctor R.H."/>
        </authorList>
    </citation>
    <scope>NUCLEOTIDE SEQUENCE</scope>
    <source>
        <strain evidence="3">NRRL 25174</strain>
    </source>
</reference>
<feature type="compositionally biased region" description="Basic and acidic residues" evidence="1">
    <location>
        <begin position="583"/>
        <end position="601"/>
    </location>
</feature>
<dbReference type="PANTHER" id="PTHR24359:SF37">
    <property type="entry name" value="PROTEIN KINASE DOMAIN-CONTAINING PROTEIN"/>
    <property type="match status" value="1"/>
</dbReference>
<organism evidence="3 4">
    <name type="scientific">Fusarium beomiforme</name>
    <dbReference type="NCBI Taxonomy" id="44412"/>
    <lineage>
        <taxon>Eukaryota</taxon>
        <taxon>Fungi</taxon>
        <taxon>Dikarya</taxon>
        <taxon>Ascomycota</taxon>
        <taxon>Pezizomycotina</taxon>
        <taxon>Sordariomycetes</taxon>
        <taxon>Hypocreomycetidae</taxon>
        <taxon>Hypocreales</taxon>
        <taxon>Nectriaceae</taxon>
        <taxon>Fusarium</taxon>
        <taxon>Fusarium burgessii species complex</taxon>
    </lineage>
</organism>
<dbReference type="Pfam" id="PF00069">
    <property type="entry name" value="Pkinase"/>
    <property type="match status" value="1"/>
</dbReference>
<dbReference type="AlphaFoldDB" id="A0A9P5APL2"/>
<feature type="domain" description="Protein kinase" evidence="2">
    <location>
        <begin position="212"/>
        <end position="553"/>
    </location>
</feature>
<sequence>MSGDTTNNPPEIPQIQVNDSALEVPYPQPGLIDADMGSIPIRSGPNQPATLFNLIWENKVLHNGERQDHFWPYLLLDSLMTRQCVIQELVSTSMGREDAEKYCDKILGVNQVPHRRIFALLVTIQRHRNIREFINKNLNDDKFPLVVGSKSHQDAQSIMKNLAWEPHEIDQFNWNEPRVSVMFFALGKNNQAEHYHIPKNQMLPWMLCKEGDTGYEETKEGGFGTVTKYKIDPNSHNFTKLLNEVGLNSELVAVKSLKKPLDTKGPPSEDIKEFGMLKRYSGLNHRSIITLLATYTMNNHYNFIFPAAEYDLAQYWEAHDGPLNINNPTSAQGEELKWLSGQIRDLFAALVEIHKGKKLALETEDRYGRHGDLKPENILWFKSRKEKHGIFVITDLGIADAHRDQTRSNIPGADLPVTPSYRPPECDIRNGQISRDFDVWTMGCVILEMVCWLLGGKKNREDFKNARKSRYISGVVTDIFFDIEKPNNREGYKVRVKKGVTKWISSLHMNSGCSSYVHRLLKLVHEEMLVIDKKSRQSMAMLLQNIDEMHKRVKEDINYIKEPKPWNSKDAKLKSKSANGVHLSERLEKLLGEQEEKRRELEEESDDEEDDG</sequence>
<evidence type="ECO:0000313" key="4">
    <source>
        <dbReference type="Proteomes" id="UP000730481"/>
    </source>
</evidence>
<proteinExistence type="predicted"/>
<dbReference type="SMART" id="SM00220">
    <property type="entry name" value="S_TKc"/>
    <property type="match status" value="1"/>
</dbReference>
<dbReference type="InterPro" id="IPR000719">
    <property type="entry name" value="Prot_kinase_dom"/>
</dbReference>
<dbReference type="GO" id="GO:0004674">
    <property type="term" value="F:protein serine/threonine kinase activity"/>
    <property type="evidence" value="ECO:0007669"/>
    <property type="project" value="TreeGrafter"/>
</dbReference>
<dbReference type="EMBL" id="PVQB02000143">
    <property type="protein sequence ID" value="KAF4342407.1"/>
    <property type="molecule type" value="Genomic_DNA"/>
</dbReference>
<name>A0A9P5APL2_9HYPO</name>
<accession>A0A9P5APL2</accession>
<gene>
    <name evidence="3" type="ORF">FBEOM_3658</name>
</gene>
<dbReference type="InterPro" id="IPR011009">
    <property type="entry name" value="Kinase-like_dom_sf"/>
</dbReference>
<dbReference type="SUPFAM" id="SSF56112">
    <property type="entry name" value="Protein kinase-like (PK-like)"/>
    <property type="match status" value="1"/>
</dbReference>